<keyword evidence="2" id="KW-0472">Membrane</keyword>
<gene>
    <name evidence="4" type="ORF">SNAT2548_LOCUS16702</name>
</gene>
<feature type="compositionally biased region" description="Basic and acidic residues" evidence="1">
    <location>
        <begin position="646"/>
        <end position="655"/>
    </location>
</feature>
<evidence type="ECO:0000313" key="4">
    <source>
        <dbReference type="EMBL" id="CAE7318609.1"/>
    </source>
</evidence>
<feature type="region of interest" description="Disordered" evidence="1">
    <location>
        <begin position="69"/>
        <end position="90"/>
    </location>
</feature>
<feature type="compositionally biased region" description="Basic and acidic residues" evidence="1">
    <location>
        <begin position="571"/>
        <end position="594"/>
    </location>
</feature>
<feature type="region of interest" description="Disordered" evidence="1">
    <location>
        <begin position="646"/>
        <end position="736"/>
    </location>
</feature>
<evidence type="ECO:0000256" key="3">
    <source>
        <dbReference type="SAM" id="SignalP"/>
    </source>
</evidence>
<dbReference type="EMBL" id="CAJNDS010002088">
    <property type="protein sequence ID" value="CAE7318609.1"/>
    <property type="molecule type" value="Genomic_DNA"/>
</dbReference>
<comment type="caution">
    <text evidence="4">The sequence shown here is derived from an EMBL/GenBank/DDBJ whole genome shotgun (WGS) entry which is preliminary data.</text>
</comment>
<feature type="transmembrane region" description="Helical" evidence="2">
    <location>
        <begin position="809"/>
        <end position="840"/>
    </location>
</feature>
<keyword evidence="2" id="KW-1133">Transmembrane helix</keyword>
<name>A0A812NQ80_9DINO</name>
<evidence type="ECO:0000313" key="5">
    <source>
        <dbReference type="Proteomes" id="UP000604046"/>
    </source>
</evidence>
<feature type="region of interest" description="Disordered" evidence="1">
    <location>
        <begin position="246"/>
        <end position="282"/>
    </location>
</feature>
<protein>
    <submittedName>
        <fullName evidence="4">Uncharacterized protein</fullName>
    </submittedName>
</protein>
<keyword evidence="5" id="KW-1185">Reference proteome</keyword>
<feature type="region of interest" description="Disordered" evidence="1">
    <location>
        <begin position="613"/>
        <end position="634"/>
    </location>
</feature>
<feature type="chain" id="PRO_5032459109" evidence="3">
    <location>
        <begin position="24"/>
        <end position="945"/>
    </location>
</feature>
<organism evidence="4 5">
    <name type="scientific">Symbiodinium natans</name>
    <dbReference type="NCBI Taxonomy" id="878477"/>
    <lineage>
        <taxon>Eukaryota</taxon>
        <taxon>Sar</taxon>
        <taxon>Alveolata</taxon>
        <taxon>Dinophyceae</taxon>
        <taxon>Suessiales</taxon>
        <taxon>Symbiodiniaceae</taxon>
        <taxon>Symbiodinium</taxon>
    </lineage>
</organism>
<feature type="transmembrane region" description="Helical" evidence="2">
    <location>
        <begin position="861"/>
        <end position="879"/>
    </location>
</feature>
<dbReference type="Proteomes" id="UP000604046">
    <property type="component" value="Unassembled WGS sequence"/>
</dbReference>
<keyword evidence="3" id="KW-0732">Signal</keyword>
<accession>A0A812NQ80</accession>
<dbReference type="AlphaFoldDB" id="A0A812NQ80"/>
<keyword evidence="2" id="KW-0812">Transmembrane</keyword>
<feature type="compositionally biased region" description="Polar residues" evidence="1">
    <location>
        <begin position="79"/>
        <end position="88"/>
    </location>
</feature>
<feature type="signal peptide" evidence="3">
    <location>
        <begin position="1"/>
        <end position="23"/>
    </location>
</feature>
<feature type="compositionally biased region" description="Basic and acidic residues" evidence="1">
    <location>
        <begin position="546"/>
        <end position="556"/>
    </location>
</feature>
<feature type="compositionally biased region" description="Basic and acidic residues" evidence="1">
    <location>
        <begin position="246"/>
        <end position="255"/>
    </location>
</feature>
<feature type="region of interest" description="Disordered" evidence="1">
    <location>
        <begin position="532"/>
        <end position="599"/>
    </location>
</feature>
<evidence type="ECO:0000256" key="1">
    <source>
        <dbReference type="SAM" id="MobiDB-lite"/>
    </source>
</evidence>
<proteinExistence type="predicted"/>
<feature type="transmembrane region" description="Helical" evidence="2">
    <location>
        <begin position="891"/>
        <end position="910"/>
    </location>
</feature>
<reference evidence="4" key="1">
    <citation type="submission" date="2021-02" db="EMBL/GenBank/DDBJ databases">
        <authorList>
            <person name="Dougan E. K."/>
            <person name="Rhodes N."/>
            <person name="Thang M."/>
            <person name="Chan C."/>
        </authorList>
    </citation>
    <scope>NUCLEOTIDE SEQUENCE</scope>
</reference>
<sequence length="945" mass="104292">MIITAAFQFAMGFLALLLRYGERGRFHYVVEQIKRQVRRVVWVLTCFHCGPCSMVRRCCRRAGAKATRKPASTGELPSPTRSQGTESPTPTPRFGLILKVAEIPDWLANNFRWYWFLLAGQAGLMVREIMVIQMLDGWYWEVCAANLAMWMVITLTVRQVWQFSKVRKRSPRAVDQILDMLLLPINYGFLCALCVRILKLENTDQNRTIVSAMIDSADIWESWALWSVLKLFVKIVEHASQRVVSRENNFRETERHRRSPPSSTGKREALKPPAPGIMPRVSTGEESVTGFMRSVSSGEASATGLLRLVSPSEESSSGVMPVAPTVETSTGLMRSASSGEASATGVLPLVPTGEESATGVMPLAPTVETSATGLMRSASSDEASATGVLPLVSTDEESSTGVMPVARTVDTSTGESGQMTFVGSLSCMLTLDAIRVKWRGVRHRRLAARADWRGVCYRRLGTDDVSCLYVQTPGAVCQWGGVMPLAPTVETSATGLMRSASSGEASATGPMPTEEATEGLLEAGEELTPAHARSAGDLQPPRSRHQARDGKVDRRSVSWPSLRRTQPRQGRCRDRPCSEERQKQERGPDLEHESLAPCRSRTASILEETAEQLEEVPVTEPNDVPESCQEPPPVPAVHVAEQAEHTEVTAKEGSEAPHSNRPSELGTLLVEEDERRRESPGQPPEHLAPKVSENPPNALHSLLTPHSESRAPSTVGQSAMQRLKTPSPSAGPQPGVPVSEVPLPLAAAAVAAAEEALATVKDAGKQTPRMPVSPDVRRHMSLGVMNTTGTRYLEVVTAFKKLSLSGVQAWVFILLVTTLLEVIFKGVLASSVPTLCYWVYQKCESCNVWYDLNFYPTTQGIIYILCSFALIFVVAFERVFQDYLHGIQPYWKFWGVKIVVSVTYFQWLLFKYGFRMHEEEVPGERAYPHPTELFTLEGFMLHWLH</sequence>
<dbReference type="OrthoDB" id="448963at2759"/>
<evidence type="ECO:0000256" key="2">
    <source>
        <dbReference type="SAM" id="Phobius"/>
    </source>
</evidence>
<feature type="compositionally biased region" description="Polar residues" evidence="1">
    <location>
        <begin position="704"/>
        <end position="728"/>
    </location>
</feature>